<dbReference type="InterPro" id="IPR027417">
    <property type="entry name" value="P-loop_NTPase"/>
</dbReference>
<evidence type="ECO:0000313" key="2">
    <source>
        <dbReference type="Proteomes" id="UP001589776"/>
    </source>
</evidence>
<dbReference type="PANTHER" id="PTHR10704">
    <property type="entry name" value="CARBOHYDRATE SULFOTRANSFERASE"/>
    <property type="match status" value="1"/>
</dbReference>
<dbReference type="RefSeq" id="WP_377468104.1">
    <property type="nucleotide sequence ID" value="NZ_JBHLWN010000013.1"/>
</dbReference>
<dbReference type="PANTHER" id="PTHR10704:SF44">
    <property type="entry name" value="LD35051P-RELATED"/>
    <property type="match status" value="1"/>
</dbReference>
<reference evidence="1 2" key="1">
    <citation type="submission" date="2024-09" db="EMBL/GenBank/DDBJ databases">
        <authorList>
            <person name="Sun Q."/>
            <person name="Mori K."/>
        </authorList>
    </citation>
    <scope>NUCLEOTIDE SEQUENCE [LARGE SCALE GENOMIC DNA]</scope>
    <source>
        <strain evidence="1 2">CCM 7759</strain>
    </source>
</reference>
<sequence>MSYSKIISIHGVPRSGTSWLGQIIDSCPDVRYKYQPLFSYAFKDRLWVRSSDEEIERFFRELYEHSDDFLDQKEQVRHGSYPRFYQKQENPTFLALKEVRYHYLMPRLLQSQEGIKIVAIVRNPCGVLNSWKNAPKEFLHNWDFNEEWRFAQSKNQFRPEEYFGFHKWIEYTKMVMELEKTYPERCKLVRYEELVMDPEKSSRNIFSFCGLDWSQQTEKFLQISTSVTVADTYSVFREKKDVDDWRASLPDKVVQAVYNELKNTEFEKFLN</sequence>
<keyword evidence="2" id="KW-1185">Reference proteome</keyword>
<organism evidence="1 2">
    <name type="scientific">Paenibacillus chartarius</name>
    <dbReference type="NCBI Taxonomy" id="747481"/>
    <lineage>
        <taxon>Bacteria</taxon>
        <taxon>Bacillati</taxon>
        <taxon>Bacillota</taxon>
        <taxon>Bacilli</taxon>
        <taxon>Bacillales</taxon>
        <taxon>Paenibacillaceae</taxon>
        <taxon>Paenibacillus</taxon>
    </lineage>
</organism>
<evidence type="ECO:0000313" key="1">
    <source>
        <dbReference type="EMBL" id="MFC0211215.1"/>
    </source>
</evidence>
<dbReference type="Gene3D" id="3.40.50.300">
    <property type="entry name" value="P-loop containing nucleotide triphosphate hydrolases"/>
    <property type="match status" value="1"/>
</dbReference>
<dbReference type="EMBL" id="JBHLWN010000013">
    <property type="protein sequence ID" value="MFC0211215.1"/>
    <property type="molecule type" value="Genomic_DNA"/>
</dbReference>
<proteinExistence type="predicted"/>
<name>A0ABV6DEY7_9BACL</name>
<dbReference type="Proteomes" id="UP001589776">
    <property type="component" value="Unassembled WGS sequence"/>
</dbReference>
<keyword evidence="1" id="KW-0808">Transferase</keyword>
<gene>
    <name evidence="1" type="ORF">ACFFK0_01920</name>
</gene>
<comment type="caution">
    <text evidence="1">The sequence shown here is derived from an EMBL/GenBank/DDBJ whole genome shotgun (WGS) entry which is preliminary data.</text>
</comment>
<dbReference type="SUPFAM" id="SSF52540">
    <property type="entry name" value="P-loop containing nucleoside triphosphate hydrolases"/>
    <property type="match status" value="1"/>
</dbReference>
<protein>
    <submittedName>
        <fullName evidence="1">Sulfotransferase</fullName>
        <ecNumber evidence="1">2.8.2.-</ecNumber>
    </submittedName>
</protein>
<dbReference type="EC" id="2.8.2.-" evidence="1"/>
<dbReference type="InterPro" id="IPR051135">
    <property type="entry name" value="Gal/GlcNAc/GalNAc_ST"/>
</dbReference>
<accession>A0ABV6DEY7</accession>
<dbReference type="GO" id="GO:0016740">
    <property type="term" value="F:transferase activity"/>
    <property type="evidence" value="ECO:0007669"/>
    <property type="project" value="UniProtKB-KW"/>
</dbReference>
<dbReference type="Pfam" id="PF13469">
    <property type="entry name" value="Sulfotransfer_3"/>
    <property type="match status" value="1"/>
</dbReference>